<evidence type="ECO:0000313" key="3">
    <source>
        <dbReference type="Proteomes" id="UP001063228"/>
    </source>
</evidence>
<keyword evidence="1" id="KW-0472">Membrane</keyword>
<sequence>MQPLRTPVGKKYFGSFFFFVFTLLVLAMYSAVFNLFDNSNCQGFNHTEKLNGGAKTIDNKTFVITICGAGVNNSFFNGDGMERVRLTILDDQGELLVRRYYKVFWGGQPGHEPLKISEDSIVYQDDKDQTDHTITMPPTRLEWIRARLPL</sequence>
<evidence type="ECO:0000256" key="1">
    <source>
        <dbReference type="SAM" id="Phobius"/>
    </source>
</evidence>
<dbReference type="Proteomes" id="UP001063228">
    <property type="component" value="Chromosome"/>
</dbReference>
<dbReference type="RefSeq" id="WP_263269907.1">
    <property type="nucleotide sequence ID" value="NZ_CP081201.1"/>
</dbReference>
<proteinExistence type="predicted"/>
<evidence type="ECO:0008006" key="4">
    <source>
        <dbReference type="Google" id="ProtNLM"/>
    </source>
</evidence>
<reference evidence="2" key="1">
    <citation type="submission" date="2021-08" db="EMBL/GenBank/DDBJ databases">
        <title>Complete genome sequence of Pseudomonas phytophila.</title>
        <authorList>
            <person name="Weir B.S."/>
            <person name="Templeton M.D."/>
            <person name="Arshed S."/>
            <person name="Andersen M.T."/>
            <person name="Jayaraman J."/>
        </authorList>
    </citation>
    <scope>NUCLEOTIDE SEQUENCE</scope>
    <source>
        <strain evidence="2">ICMP 23753</strain>
    </source>
</reference>
<protein>
    <recommendedName>
        <fullName evidence="4">DUF3304 domain-containing protein</fullName>
    </recommendedName>
</protein>
<keyword evidence="1" id="KW-0812">Transmembrane</keyword>
<accession>A0ABY6FGE8</accession>
<organism evidence="2 3">
    <name type="scientific">Pseudomonas phytophila</name>
    <dbReference type="NCBI Taxonomy" id="2867264"/>
    <lineage>
        <taxon>Bacteria</taxon>
        <taxon>Pseudomonadati</taxon>
        <taxon>Pseudomonadota</taxon>
        <taxon>Gammaproteobacteria</taxon>
        <taxon>Pseudomonadales</taxon>
        <taxon>Pseudomonadaceae</taxon>
        <taxon>Pseudomonas</taxon>
    </lineage>
</organism>
<keyword evidence="3" id="KW-1185">Reference proteome</keyword>
<dbReference type="EMBL" id="CP081201">
    <property type="protein sequence ID" value="UXZ96914.1"/>
    <property type="molecule type" value="Genomic_DNA"/>
</dbReference>
<keyword evidence="1" id="KW-1133">Transmembrane helix</keyword>
<name>A0ABY6FGE8_9PSED</name>
<gene>
    <name evidence="2" type="ORF">K3169_03095</name>
</gene>
<evidence type="ECO:0000313" key="2">
    <source>
        <dbReference type="EMBL" id="UXZ96914.1"/>
    </source>
</evidence>
<feature type="transmembrane region" description="Helical" evidence="1">
    <location>
        <begin position="12"/>
        <end position="36"/>
    </location>
</feature>